<dbReference type="AlphaFoldDB" id="A0A0G1JDK4"/>
<evidence type="ECO:0000256" key="1">
    <source>
        <dbReference type="SAM" id="SignalP"/>
    </source>
</evidence>
<feature type="signal peptide" evidence="1">
    <location>
        <begin position="1"/>
        <end position="23"/>
    </location>
</feature>
<keyword evidence="1" id="KW-0732">Signal</keyword>
<dbReference type="PROSITE" id="PS51257">
    <property type="entry name" value="PROKAR_LIPOPROTEIN"/>
    <property type="match status" value="1"/>
</dbReference>
<proteinExistence type="predicted"/>
<dbReference type="Proteomes" id="UP000034154">
    <property type="component" value="Unassembled WGS sequence"/>
</dbReference>
<dbReference type="EMBL" id="LCJB01000058">
    <property type="protein sequence ID" value="KKT69463.1"/>
    <property type="molecule type" value="Genomic_DNA"/>
</dbReference>
<feature type="chain" id="PRO_5002537834" evidence="1">
    <location>
        <begin position="24"/>
        <end position="133"/>
    </location>
</feature>
<accession>A0A0G1JDK4</accession>
<reference evidence="2 3" key="1">
    <citation type="journal article" date="2015" name="Nature">
        <title>rRNA introns, odd ribosomes, and small enigmatic genomes across a large radiation of phyla.</title>
        <authorList>
            <person name="Brown C.T."/>
            <person name="Hug L.A."/>
            <person name="Thomas B.C."/>
            <person name="Sharon I."/>
            <person name="Castelle C.J."/>
            <person name="Singh A."/>
            <person name="Wilkins M.J."/>
            <person name="Williams K.H."/>
            <person name="Banfield J.F."/>
        </authorList>
    </citation>
    <scope>NUCLEOTIDE SEQUENCE [LARGE SCALE GENOMIC DNA]</scope>
</reference>
<evidence type="ECO:0000313" key="2">
    <source>
        <dbReference type="EMBL" id="KKT69463.1"/>
    </source>
</evidence>
<gene>
    <name evidence="2" type="ORF">UW63_C0058G0003</name>
</gene>
<name>A0A0G1JDK4_9BACT</name>
<sequence>MKHLKIILAVFALLLLAGVGCHVGGTDTNFYDDTYAPYDYGDDSYDYDDSYDSGDSSDPYGSDYYSNVPQGSQTVYACNLDQDYCEYETVEISGSYVTSSNNGSRTIFPDESFCDEEGCYFVDDLSNQWYFEF</sequence>
<evidence type="ECO:0000313" key="3">
    <source>
        <dbReference type="Proteomes" id="UP000034154"/>
    </source>
</evidence>
<organism evidence="2 3">
    <name type="scientific">Candidatus Uhrbacteria bacterium GW2011_GWF2_44_350</name>
    <dbReference type="NCBI Taxonomy" id="1619000"/>
    <lineage>
        <taxon>Bacteria</taxon>
        <taxon>Candidatus Uhriibacteriota</taxon>
    </lineage>
</organism>
<protein>
    <submittedName>
        <fullName evidence="2">Uncharacterized protein</fullName>
    </submittedName>
</protein>
<comment type="caution">
    <text evidence="2">The sequence shown here is derived from an EMBL/GenBank/DDBJ whole genome shotgun (WGS) entry which is preliminary data.</text>
</comment>